<dbReference type="InterPro" id="IPR007392">
    <property type="entry name" value="GD_AH_second"/>
</dbReference>
<sequence>MNPCIQLHANDDVLIAREDVPAGTALTDSVTTTADIPAGHKVARRAIASGAPVIRYNQVIGFAVQDIRPGEHVHSHNLAMGHVDLDYAFCRDAKPTVADSPQRTFMGIRRADGRVATRNYIAVISSVNCSATAAKMIGDHYRNALGEFPNVDGVLALTHKSGCGLDHPLPGINALKSALAGYARHPNIAHVIVVGLGCEITNLGDVLGGAPGDSYSIQTEGGTQKLVDKVIARIDEVLPEVNAVQREPVPLAELKLAMQCGGSSGVSGISCNPALGYAVDLLVRQGGTAILSETTECYGAEHLLTARAASEEVGQKLVDRIKWWEAFTAKNNMVIDNNPSPGNKAGGLTTIIEKSLGSIAKGGTTNLNEVYQYAEPVAAGKGLVFMDAPAFDPVGATAQVAGGANLMVFTTDRGSAFGCKPAPSIKLAGSTSLYERMPDDMDINAGTILDGTESVEEVGVRIFERIIAVASGERSRSEAMGYGEEEFCPWDMGVML</sequence>
<accession>A0A5B0X7H0</accession>
<dbReference type="Pfam" id="PF20629">
    <property type="entry name" value="GD_AH_C"/>
    <property type="match status" value="1"/>
</dbReference>
<protein>
    <submittedName>
        <fullName evidence="4">Altronate dehydratase</fullName>
    </submittedName>
</protein>
<feature type="domain" description="SAF" evidence="3">
    <location>
        <begin position="11"/>
        <end position="79"/>
    </location>
</feature>
<organism evidence="4 5">
    <name type="scientific">Pseudohalioglobus sediminis</name>
    <dbReference type="NCBI Taxonomy" id="2606449"/>
    <lineage>
        <taxon>Bacteria</taxon>
        <taxon>Pseudomonadati</taxon>
        <taxon>Pseudomonadota</taxon>
        <taxon>Gammaproteobacteria</taxon>
        <taxon>Cellvibrionales</taxon>
        <taxon>Halieaceae</taxon>
        <taxon>Pseudohalioglobus</taxon>
    </lineage>
</organism>
<evidence type="ECO:0000259" key="3">
    <source>
        <dbReference type="SMART" id="SM00858"/>
    </source>
</evidence>
<comment type="similarity">
    <text evidence="1">Belongs to the UxaA family.</text>
</comment>
<dbReference type="PANTHER" id="PTHR30536">
    <property type="entry name" value="ALTRONATE/GALACTARATE DEHYDRATASE"/>
    <property type="match status" value="1"/>
</dbReference>
<dbReference type="Gene3D" id="2.30.130.110">
    <property type="match status" value="1"/>
</dbReference>
<dbReference type="AlphaFoldDB" id="A0A5B0X7H0"/>
<dbReference type="SMART" id="SM00858">
    <property type="entry name" value="SAF"/>
    <property type="match status" value="1"/>
</dbReference>
<evidence type="ECO:0000256" key="2">
    <source>
        <dbReference type="ARBA" id="ARBA00023239"/>
    </source>
</evidence>
<dbReference type="InterPro" id="IPR044144">
    <property type="entry name" value="SAF_UxaA/GarD"/>
</dbReference>
<evidence type="ECO:0000256" key="1">
    <source>
        <dbReference type="ARBA" id="ARBA00010986"/>
    </source>
</evidence>
<dbReference type="GO" id="GO:0016829">
    <property type="term" value="F:lyase activity"/>
    <property type="evidence" value="ECO:0007669"/>
    <property type="project" value="UniProtKB-KW"/>
</dbReference>
<dbReference type="GO" id="GO:0019698">
    <property type="term" value="P:D-galacturonate catabolic process"/>
    <property type="evidence" value="ECO:0007669"/>
    <property type="project" value="TreeGrafter"/>
</dbReference>
<keyword evidence="5" id="KW-1185">Reference proteome</keyword>
<dbReference type="PANTHER" id="PTHR30536:SF5">
    <property type="entry name" value="ALTRONATE DEHYDRATASE"/>
    <property type="match status" value="1"/>
</dbReference>
<dbReference type="Pfam" id="PF08666">
    <property type="entry name" value="SAF"/>
    <property type="match status" value="1"/>
</dbReference>
<dbReference type="CDD" id="cd11613">
    <property type="entry name" value="SAF_AH_GD"/>
    <property type="match status" value="1"/>
</dbReference>
<proteinExistence type="inferred from homology"/>
<keyword evidence="2" id="KW-0456">Lyase</keyword>
<comment type="caution">
    <text evidence="4">The sequence shown here is derived from an EMBL/GenBank/DDBJ whole genome shotgun (WGS) entry which is preliminary data.</text>
</comment>
<evidence type="ECO:0000313" key="5">
    <source>
        <dbReference type="Proteomes" id="UP000323708"/>
    </source>
</evidence>
<dbReference type="InterPro" id="IPR052172">
    <property type="entry name" value="UxaA_altronate/galactarate_dh"/>
</dbReference>
<dbReference type="Proteomes" id="UP000323708">
    <property type="component" value="Unassembled WGS sequence"/>
</dbReference>
<dbReference type="InterPro" id="IPR013974">
    <property type="entry name" value="SAF"/>
</dbReference>
<reference evidence="4 5" key="1">
    <citation type="submission" date="2019-09" db="EMBL/GenBank/DDBJ databases">
        <authorList>
            <person name="Chen X.-Y."/>
        </authorList>
    </citation>
    <scope>NUCLEOTIDE SEQUENCE [LARGE SCALE GENOMIC DNA]</scope>
    <source>
        <strain evidence="4 5">NY5</strain>
    </source>
</reference>
<dbReference type="InterPro" id="IPR048332">
    <property type="entry name" value="GD_AH_C"/>
</dbReference>
<dbReference type="Pfam" id="PF04295">
    <property type="entry name" value="GD_AH_second"/>
    <property type="match status" value="1"/>
</dbReference>
<name>A0A5B0X7H0_9GAMM</name>
<evidence type="ECO:0000313" key="4">
    <source>
        <dbReference type="EMBL" id="KAA1194605.1"/>
    </source>
</evidence>
<gene>
    <name evidence="4" type="ORF">F0M18_00585</name>
</gene>
<dbReference type="EMBL" id="VTUX01000001">
    <property type="protein sequence ID" value="KAA1194605.1"/>
    <property type="molecule type" value="Genomic_DNA"/>
</dbReference>